<dbReference type="GO" id="GO:0080120">
    <property type="term" value="P:CAAX-box protein maturation"/>
    <property type="evidence" value="ECO:0007669"/>
    <property type="project" value="UniProtKB-ARBA"/>
</dbReference>
<dbReference type="STRING" id="121292.AU252_12085"/>
<dbReference type="Pfam" id="PF02517">
    <property type="entry name" value="Rce1-like"/>
    <property type="match status" value="1"/>
</dbReference>
<dbReference type="RefSeq" id="WP_058930927.1">
    <property type="nucleotide sequence ID" value="NZ_CP013747.1"/>
</dbReference>
<gene>
    <name evidence="3" type="ORF">AU252_12085</name>
</gene>
<reference evidence="3 4" key="1">
    <citation type="submission" date="2015-12" db="EMBL/GenBank/DDBJ databases">
        <authorList>
            <person name="Shamseldin A."/>
            <person name="Moawad H."/>
            <person name="Abd El-Rahim W.M."/>
            <person name="Sadowsky M.J."/>
        </authorList>
    </citation>
    <scope>NUCLEOTIDE SEQUENCE [LARGE SCALE GENOMIC DNA]</scope>
    <source>
        <strain evidence="3 4">Ar51</strain>
    </source>
</reference>
<feature type="transmembrane region" description="Helical" evidence="1">
    <location>
        <begin position="66"/>
        <end position="84"/>
    </location>
</feature>
<organism evidence="3">
    <name type="scientific">Pseudarthrobacter sulfonivorans</name>
    <dbReference type="NCBI Taxonomy" id="121292"/>
    <lineage>
        <taxon>Bacteria</taxon>
        <taxon>Bacillati</taxon>
        <taxon>Actinomycetota</taxon>
        <taxon>Actinomycetes</taxon>
        <taxon>Micrococcales</taxon>
        <taxon>Micrococcaceae</taxon>
        <taxon>Pseudarthrobacter</taxon>
    </lineage>
</organism>
<keyword evidence="1" id="KW-1133">Transmembrane helix</keyword>
<evidence type="ECO:0000313" key="3">
    <source>
        <dbReference type="EMBL" id="ALV41802.1"/>
    </source>
</evidence>
<feature type="transmembrane region" description="Helical" evidence="1">
    <location>
        <begin position="5"/>
        <end position="25"/>
    </location>
</feature>
<feature type="domain" description="CAAX prenyl protease 2/Lysostaphin resistance protein A-like" evidence="2">
    <location>
        <begin position="93"/>
        <end position="182"/>
    </location>
</feature>
<feature type="transmembrane region" description="Helical" evidence="1">
    <location>
        <begin position="130"/>
        <end position="150"/>
    </location>
</feature>
<feature type="transmembrane region" description="Helical" evidence="1">
    <location>
        <begin position="37"/>
        <end position="54"/>
    </location>
</feature>
<evidence type="ECO:0000256" key="1">
    <source>
        <dbReference type="SAM" id="Phobius"/>
    </source>
</evidence>
<evidence type="ECO:0000259" key="2">
    <source>
        <dbReference type="Pfam" id="PF02517"/>
    </source>
</evidence>
<dbReference type="GO" id="GO:0004175">
    <property type="term" value="F:endopeptidase activity"/>
    <property type="evidence" value="ECO:0007669"/>
    <property type="project" value="UniProtKB-ARBA"/>
</dbReference>
<evidence type="ECO:0000313" key="4">
    <source>
        <dbReference type="Proteomes" id="UP000065151"/>
    </source>
</evidence>
<dbReference type="InterPro" id="IPR003675">
    <property type="entry name" value="Rce1/LyrA-like_dom"/>
</dbReference>
<feature type="transmembrane region" description="Helical" evidence="1">
    <location>
        <begin position="90"/>
        <end position="118"/>
    </location>
</feature>
<accession>A0A0U3Q9C5</accession>
<dbReference type="Proteomes" id="UP000065151">
    <property type="component" value="Chromosome"/>
</dbReference>
<dbReference type="KEGG" id="psul:AU252_12085"/>
<proteinExistence type="predicted"/>
<sequence length="227" mass="24289">MRPKALYLVAFHGGTILVAGAVAGFLDPASPVAPEAWAWMAATVLFAGVWWLYGNDCGPSAGRHRSVWVIPAVAAACLIISHLINSRGVAGVSLFAGIILVALGEELVFRFAPFVLLAHFQKKWRNMTTAIFGIIVFVAAHMPSLDILLIDKLCFAIAATALVMASGGIWLAVALHVLSNLLWHAMVVIGQQGHMAYFMADLVLVLAALLLALRLRVRKELSIGVSV</sequence>
<name>A0A0U3Q9C5_9MICC</name>
<keyword evidence="1" id="KW-0472">Membrane</keyword>
<feature type="transmembrane region" description="Helical" evidence="1">
    <location>
        <begin position="195"/>
        <end position="213"/>
    </location>
</feature>
<feature type="transmembrane region" description="Helical" evidence="1">
    <location>
        <begin position="156"/>
        <end position="183"/>
    </location>
</feature>
<dbReference type="AlphaFoldDB" id="A0A0U3Q9C5"/>
<protein>
    <recommendedName>
        <fullName evidence="2">CAAX prenyl protease 2/Lysostaphin resistance protein A-like domain-containing protein</fullName>
    </recommendedName>
</protein>
<keyword evidence="1" id="KW-0812">Transmembrane</keyword>
<dbReference type="EMBL" id="CP013747">
    <property type="protein sequence ID" value="ALV41802.1"/>
    <property type="molecule type" value="Genomic_DNA"/>
</dbReference>